<dbReference type="AlphaFoldDB" id="A0AAW2BY81"/>
<comment type="caution">
    <text evidence="3">The sequence shown here is derived from an EMBL/GenBank/DDBJ whole genome shotgun (WGS) entry which is preliminary data.</text>
</comment>
<proteinExistence type="predicted"/>
<evidence type="ECO:0000313" key="4">
    <source>
        <dbReference type="Proteomes" id="UP001459277"/>
    </source>
</evidence>
<dbReference type="InterPro" id="IPR002156">
    <property type="entry name" value="RNaseH_domain"/>
</dbReference>
<protein>
    <recommendedName>
        <fullName evidence="5">RNase H type-1 domain-containing protein</fullName>
    </recommendedName>
</protein>
<dbReference type="PANTHER" id="PTHR47074:SF11">
    <property type="entry name" value="REVERSE TRANSCRIPTASE-LIKE PROTEIN"/>
    <property type="match status" value="1"/>
</dbReference>
<dbReference type="Proteomes" id="UP001459277">
    <property type="component" value="Unassembled WGS sequence"/>
</dbReference>
<keyword evidence="4" id="KW-1185">Reference proteome</keyword>
<sequence>MIASKRDSLCMQILRAKYKVKHDWLRSDPLKSASPIWRAIENAKKIIVKGACYLIGDGTSIDVWQDPWVPWVHTFIPKPRDEPSPQPPLKVSQLINSDCHCWKAQLVHEIFDPPFAQAILSISIPSRPTADKLCWILDPKGKFSVKSACQVSNSQDGTQTVSSINWKKLWSLKAPERIKMFLWRLGVNALPTRENLSKRMEINDTSCLLCKNVVETPCHLFLHCPIARALWFSVCWGFKPEEISASSTEDILNLVLNPPSPFSPAMEQWKISLTLALTLEEIWRLRNTKLHSNAPIILLDSIKMVQRRFLEITNVYTNSDPSSLCQQAIHWTLPPPGWIKVNVDAAFSNSRSALAVVARDYNGNICNIWARTLTQPSSLQAEAEAFLWAAQIAKRERWRQVIFESDSKICIDALTSTIAVSHWSIQATIKNCLSVTESIAECSFVWIKRSCNSAAHEAARLALNSKFSFVFNKDNLPLTLAAICKEDIH</sequence>
<dbReference type="InterPro" id="IPR044730">
    <property type="entry name" value="RNase_H-like_dom_plant"/>
</dbReference>
<dbReference type="Gene3D" id="3.30.420.10">
    <property type="entry name" value="Ribonuclease H-like superfamily/Ribonuclease H"/>
    <property type="match status" value="1"/>
</dbReference>
<feature type="domain" description="RNase H type-1" evidence="1">
    <location>
        <begin position="342"/>
        <end position="461"/>
    </location>
</feature>
<organism evidence="3 4">
    <name type="scientific">Lithocarpus litseifolius</name>
    <dbReference type="NCBI Taxonomy" id="425828"/>
    <lineage>
        <taxon>Eukaryota</taxon>
        <taxon>Viridiplantae</taxon>
        <taxon>Streptophyta</taxon>
        <taxon>Embryophyta</taxon>
        <taxon>Tracheophyta</taxon>
        <taxon>Spermatophyta</taxon>
        <taxon>Magnoliopsida</taxon>
        <taxon>eudicotyledons</taxon>
        <taxon>Gunneridae</taxon>
        <taxon>Pentapetalae</taxon>
        <taxon>rosids</taxon>
        <taxon>fabids</taxon>
        <taxon>Fagales</taxon>
        <taxon>Fagaceae</taxon>
        <taxon>Lithocarpus</taxon>
    </lineage>
</organism>
<evidence type="ECO:0000259" key="1">
    <source>
        <dbReference type="Pfam" id="PF13456"/>
    </source>
</evidence>
<dbReference type="EMBL" id="JAZDWU010000009">
    <property type="protein sequence ID" value="KAK9990861.1"/>
    <property type="molecule type" value="Genomic_DNA"/>
</dbReference>
<feature type="domain" description="Reverse transcriptase zinc-binding" evidence="2">
    <location>
        <begin position="143"/>
        <end position="231"/>
    </location>
</feature>
<accession>A0AAW2BY81</accession>
<reference evidence="3 4" key="1">
    <citation type="submission" date="2024-01" db="EMBL/GenBank/DDBJ databases">
        <title>A telomere-to-telomere, gap-free genome of sweet tea (Lithocarpus litseifolius).</title>
        <authorList>
            <person name="Zhou J."/>
        </authorList>
    </citation>
    <scope>NUCLEOTIDE SEQUENCE [LARGE SCALE GENOMIC DNA]</scope>
    <source>
        <strain evidence="3">Zhou-2022a</strain>
        <tissue evidence="3">Leaf</tissue>
    </source>
</reference>
<dbReference type="GO" id="GO:0003676">
    <property type="term" value="F:nucleic acid binding"/>
    <property type="evidence" value="ECO:0007669"/>
    <property type="project" value="InterPro"/>
</dbReference>
<dbReference type="InterPro" id="IPR012337">
    <property type="entry name" value="RNaseH-like_sf"/>
</dbReference>
<dbReference type="InterPro" id="IPR036397">
    <property type="entry name" value="RNaseH_sf"/>
</dbReference>
<dbReference type="GO" id="GO:0004523">
    <property type="term" value="F:RNA-DNA hybrid ribonuclease activity"/>
    <property type="evidence" value="ECO:0007669"/>
    <property type="project" value="InterPro"/>
</dbReference>
<dbReference type="CDD" id="cd06222">
    <property type="entry name" value="RNase_H_like"/>
    <property type="match status" value="1"/>
</dbReference>
<dbReference type="Pfam" id="PF13966">
    <property type="entry name" value="zf-RVT"/>
    <property type="match status" value="1"/>
</dbReference>
<dbReference type="Pfam" id="PF13456">
    <property type="entry name" value="RVT_3"/>
    <property type="match status" value="1"/>
</dbReference>
<dbReference type="InterPro" id="IPR026960">
    <property type="entry name" value="RVT-Znf"/>
</dbReference>
<name>A0AAW2BY81_9ROSI</name>
<dbReference type="SUPFAM" id="SSF53098">
    <property type="entry name" value="Ribonuclease H-like"/>
    <property type="match status" value="1"/>
</dbReference>
<gene>
    <name evidence="3" type="ORF">SO802_025846</name>
</gene>
<evidence type="ECO:0000313" key="3">
    <source>
        <dbReference type="EMBL" id="KAK9990861.1"/>
    </source>
</evidence>
<dbReference type="PANTHER" id="PTHR47074">
    <property type="entry name" value="BNAC02G40300D PROTEIN"/>
    <property type="match status" value="1"/>
</dbReference>
<dbReference type="InterPro" id="IPR052929">
    <property type="entry name" value="RNase_H-like_EbsB-rel"/>
</dbReference>
<evidence type="ECO:0000259" key="2">
    <source>
        <dbReference type="Pfam" id="PF13966"/>
    </source>
</evidence>
<evidence type="ECO:0008006" key="5">
    <source>
        <dbReference type="Google" id="ProtNLM"/>
    </source>
</evidence>